<dbReference type="GO" id="GO:0005525">
    <property type="term" value="F:GTP binding"/>
    <property type="evidence" value="ECO:0007669"/>
    <property type="project" value="InterPro"/>
</dbReference>
<evidence type="ECO:0000313" key="2">
    <source>
        <dbReference type="EMBL" id="CAF4281750.1"/>
    </source>
</evidence>
<dbReference type="PROSITE" id="PS51717">
    <property type="entry name" value="G_VLIG"/>
    <property type="match status" value="1"/>
</dbReference>
<sequence length="255" mass="29292">PQMEVQYRRDDLIRQLSNITIINRYTVFFINLLTKCSYIEILMTEKYLEKWRAQFESTLHEQSRKAKNEVSKFSSSIKQLEEHLKANKNISEADKIVLWQALHDAQSKFDEQRKLVTEIDTKLTNIDLTIGLFCDEIMALYELSPTLFNLESLIQDIAKMLANLMLKGFAIHILRGRPLHCHSNLIKKIIDCIPTAKQPPLVLTVIGEQSSAKSSLMNATFGCNFRVSAGRCTIGMYMSVIQWKSKTIVIFDTQG</sequence>
<dbReference type="InterPro" id="IPR027417">
    <property type="entry name" value="P-loop_NTPase"/>
</dbReference>
<dbReference type="SUPFAM" id="SSF52540">
    <property type="entry name" value="P-loop containing nucleoside triphosphate hydrolases"/>
    <property type="match status" value="1"/>
</dbReference>
<accession>A0A820GL41</accession>
<evidence type="ECO:0000259" key="1">
    <source>
        <dbReference type="PROSITE" id="PS51717"/>
    </source>
</evidence>
<protein>
    <recommendedName>
        <fullName evidence="1">VLIG-type G domain-containing protein</fullName>
    </recommendedName>
</protein>
<dbReference type="Gene3D" id="3.40.50.300">
    <property type="entry name" value="P-loop containing nucleotide triphosphate hydrolases"/>
    <property type="match status" value="1"/>
</dbReference>
<proteinExistence type="predicted"/>
<feature type="non-terminal residue" evidence="2">
    <location>
        <position position="1"/>
    </location>
</feature>
<dbReference type="PANTHER" id="PTHR22796">
    <property type="entry name" value="URG4-RELATED"/>
    <property type="match status" value="1"/>
</dbReference>
<dbReference type="AlphaFoldDB" id="A0A820GL41"/>
<comment type="caution">
    <text evidence="2">The sequence shown here is derived from an EMBL/GenBank/DDBJ whole genome shotgun (WGS) entry which is preliminary data.</text>
</comment>
<dbReference type="PANTHER" id="PTHR22796:SF1">
    <property type="entry name" value="VWFA DOMAIN-CONTAINING PROTEIN"/>
    <property type="match status" value="1"/>
</dbReference>
<feature type="non-terminal residue" evidence="2">
    <location>
        <position position="255"/>
    </location>
</feature>
<evidence type="ECO:0000313" key="3">
    <source>
        <dbReference type="Proteomes" id="UP000663836"/>
    </source>
</evidence>
<dbReference type="InterPro" id="IPR030383">
    <property type="entry name" value="G_VLIG_dom"/>
</dbReference>
<gene>
    <name evidence="2" type="ORF">JBS370_LOCUS39777</name>
</gene>
<name>A0A820GL41_9BILA</name>
<feature type="domain" description="VLIG-type G" evidence="1">
    <location>
        <begin position="197"/>
        <end position="255"/>
    </location>
</feature>
<dbReference type="Proteomes" id="UP000663836">
    <property type="component" value="Unassembled WGS sequence"/>
</dbReference>
<organism evidence="2 3">
    <name type="scientific">Rotaria sordida</name>
    <dbReference type="NCBI Taxonomy" id="392033"/>
    <lineage>
        <taxon>Eukaryota</taxon>
        <taxon>Metazoa</taxon>
        <taxon>Spiralia</taxon>
        <taxon>Gnathifera</taxon>
        <taxon>Rotifera</taxon>
        <taxon>Eurotatoria</taxon>
        <taxon>Bdelloidea</taxon>
        <taxon>Philodinida</taxon>
        <taxon>Philodinidae</taxon>
        <taxon>Rotaria</taxon>
    </lineage>
</organism>
<dbReference type="Pfam" id="PF25683">
    <property type="entry name" value="URGCP_GTPase"/>
    <property type="match status" value="1"/>
</dbReference>
<reference evidence="2" key="1">
    <citation type="submission" date="2021-02" db="EMBL/GenBank/DDBJ databases">
        <authorList>
            <person name="Nowell W R."/>
        </authorList>
    </citation>
    <scope>NUCLEOTIDE SEQUENCE</scope>
</reference>
<dbReference type="EMBL" id="CAJOBD010030274">
    <property type="protein sequence ID" value="CAF4281750.1"/>
    <property type="molecule type" value="Genomic_DNA"/>
</dbReference>